<evidence type="ECO:0000256" key="2">
    <source>
        <dbReference type="ARBA" id="ARBA00022898"/>
    </source>
</evidence>
<name>A0ABT8KP22_9BACT</name>
<dbReference type="Gene3D" id="3.40.640.10">
    <property type="entry name" value="Type I PLP-dependent aspartate aminotransferase-like (Major domain)"/>
    <property type="match status" value="1"/>
</dbReference>
<keyword evidence="2 3" id="KW-0663">Pyridoxal phosphate</keyword>
<dbReference type="RefSeq" id="WP_346752498.1">
    <property type="nucleotide sequence ID" value="NZ_JAUJEA010000004.1"/>
</dbReference>
<dbReference type="CDD" id="cd00614">
    <property type="entry name" value="CGS_like"/>
    <property type="match status" value="1"/>
</dbReference>
<dbReference type="InterPro" id="IPR000277">
    <property type="entry name" value="Cys/Met-Metab_PyrdxlP-dep_enz"/>
</dbReference>
<evidence type="ECO:0000313" key="5">
    <source>
        <dbReference type="Proteomes" id="UP001172082"/>
    </source>
</evidence>
<keyword evidence="4" id="KW-0808">Transferase</keyword>
<protein>
    <submittedName>
        <fullName evidence="4">Aminotransferase class I/II-fold pyridoxal phosphate-dependent enzyme</fullName>
    </submittedName>
</protein>
<comment type="caution">
    <text evidence="4">The sequence shown here is derived from an EMBL/GenBank/DDBJ whole genome shotgun (WGS) entry which is preliminary data.</text>
</comment>
<dbReference type="PANTHER" id="PTHR11808:SF80">
    <property type="entry name" value="CYSTATHIONINE GAMMA-LYASE"/>
    <property type="match status" value="1"/>
</dbReference>
<dbReference type="Gene3D" id="3.90.1150.10">
    <property type="entry name" value="Aspartate Aminotransferase, domain 1"/>
    <property type="match status" value="1"/>
</dbReference>
<dbReference type="InterPro" id="IPR015424">
    <property type="entry name" value="PyrdxlP-dep_Trfase"/>
</dbReference>
<evidence type="ECO:0000256" key="3">
    <source>
        <dbReference type="RuleBase" id="RU362118"/>
    </source>
</evidence>
<evidence type="ECO:0000256" key="1">
    <source>
        <dbReference type="ARBA" id="ARBA00001933"/>
    </source>
</evidence>
<organism evidence="4 5">
    <name type="scientific">Splendidivirga corallicola</name>
    <dbReference type="NCBI Taxonomy" id="3051826"/>
    <lineage>
        <taxon>Bacteria</taxon>
        <taxon>Pseudomonadati</taxon>
        <taxon>Bacteroidota</taxon>
        <taxon>Cytophagia</taxon>
        <taxon>Cytophagales</taxon>
        <taxon>Splendidivirgaceae</taxon>
        <taxon>Splendidivirga</taxon>
    </lineage>
</organism>
<dbReference type="SUPFAM" id="SSF53383">
    <property type="entry name" value="PLP-dependent transferases"/>
    <property type="match status" value="1"/>
</dbReference>
<dbReference type="GO" id="GO:0008483">
    <property type="term" value="F:transaminase activity"/>
    <property type="evidence" value="ECO:0007669"/>
    <property type="project" value="UniProtKB-KW"/>
</dbReference>
<evidence type="ECO:0000313" key="4">
    <source>
        <dbReference type="EMBL" id="MDN5202474.1"/>
    </source>
</evidence>
<dbReference type="PIRSF" id="PIRSF001434">
    <property type="entry name" value="CGS"/>
    <property type="match status" value="1"/>
</dbReference>
<dbReference type="Pfam" id="PF01053">
    <property type="entry name" value="Cys_Met_Meta_PP"/>
    <property type="match status" value="1"/>
</dbReference>
<dbReference type="Proteomes" id="UP001172082">
    <property type="component" value="Unassembled WGS sequence"/>
</dbReference>
<dbReference type="InterPro" id="IPR015421">
    <property type="entry name" value="PyrdxlP-dep_Trfase_major"/>
</dbReference>
<dbReference type="InterPro" id="IPR015422">
    <property type="entry name" value="PyrdxlP-dep_Trfase_small"/>
</dbReference>
<sequence length="398" mass="44900">MNDKLKLETILMHLAEEREAYKGAVVPPIFQNSLFTFKDWQSIDEAFEDRINQFIYSRGKNPTVKMVEEKIAHMAGGERAQLFPSGMAAITASCLHFLEPHDHVIAVKNLYGPANNLLKNYLVKKMNIEITFVSGENIQDFENAIQENTKLIYLESPSTAVFTLQDIQAVAELAKQRNIKTMIDNTWATPIFQKPLAMGIDLEVHSCSKYLGGHSDLVGGVVIGRQEDIDDIFHHEYELLGAKTAPMEAWLLMRSLRTLPMRMEKHQSNALAVAQFLESHPKIEVVHYPGLPDFPQYTLGQKQMSGYTGLMAFKLKTNMLEKIKAFVNSLKIFQVGVSWGGHESLVYAPAISYLKELDEEQFKGLGISLGDIRISVGLEHKDDLINDLRNALETSFEL</sequence>
<dbReference type="EMBL" id="JAUJEA010000004">
    <property type="protein sequence ID" value="MDN5202474.1"/>
    <property type="molecule type" value="Genomic_DNA"/>
</dbReference>
<comment type="cofactor">
    <cofactor evidence="1 3">
        <name>pyridoxal 5'-phosphate</name>
        <dbReference type="ChEBI" id="CHEBI:597326"/>
    </cofactor>
</comment>
<comment type="similarity">
    <text evidence="3">Belongs to the trans-sulfuration enzymes family.</text>
</comment>
<dbReference type="PANTHER" id="PTHR11808">
    <property type="entry name" value="TRANS-SULFURATION ENZYME FAMILY MEMBER"/>
    <property type="match status" value="1"/>
</dbReference>
<reference evidence="4" key="1">
    <citation type="submission" date="2023-06" db="EMBL/GenBank/DDBJ databases">
        <title>Genomic of Parafulvivirga corallium.</title>
        <authorList>
            <person name="Wang G."/>
        </authorList>
    </citation>
    <scope>NUCLEOTIDE SEQUENCE</scope>
    <source>
        <strain evidence="4">BMA10</strain>
    </source>
</reference>
<accession>A0ABT8KP22</accession>
<keyword evidence="4" id="KW-0032">Aminotransferase</keyword>
<gene>
    <name evidence="4" type="ORF">QQ008_13895</name>
</gene>
<proteinExistence type="inferred from homology"/>
<keyword evidence="5" id="KW-1185">Reference proteome</keyword>